<dbReference type="GO" id="GO:0004190">
    <property type="term" value="F:aspartic-type endopeptidase activity"/>
    <property type="evidence" value="ECO:0007669"/>
    <property type="project" value="UniProtKB-KW"/>
</dbReference>
<dbReference type="GO" id="GO:0006508">
    <property type="term" value="P:proteolysis"/>
    <property type="evidence" value="ECO:0007669"/>
    <property type="project" value="UniProtKB-KW"/>
</dbReference>
<dbReference type="Pfam" id="PF00077">
    <property type="entry name" value="RVP"/>
    <property type="match status" value="1"/>
</dbReference>
<protein>
    <submittedName>
        <fullName evidence="6">POK9 protein</fullName>
    </submittedName>
</protein>
<accession>A0A7K6LWC6</accession>
<reference evidence="6 7" key="1">
    <citation type="submission" date="2019-09" db="EMBL/GenBank/DDBJ databases">
        <title>Bird 10,000 Genomes (B10K) Project - Family phase.</title>
        <authorList>
            <person name="Zhang G."/>
        </authorList>
    </citation>
    <scope>NUCLEOTIDE SEQUENCE [LARGE SCALE GENOMIC DNA]</scope>
    <source>
        <strain evidence="6">B10K-DU-029-77</strain>
    </source>
</reference>
<dbReference type="OrthoDB" id="9900537at2759"/>
<feature type="domain" description="Peptidase A2" evidence="5">
    <location>
        <begin position="192"/>
        <end position="268"/>
    </location>
</feature>
<evidence type="ECO:0000259" key="5">
    <source>
        <dbReference type="PROSITE" id="PS50175"/>
    </source>
</evidence>
<evidence type="ECO:0000313" key="7">
    <source>
        <dbReference type="Proteomes" id="UP000534626"/>
    </source>
</evidence>
<dbReference type="EMBL" id="VZRV01012013">
    <property type="protein sequence ID" value="NWW29167.1"/>
    <property type="molecule type" value="Genomic_DNA"/>
</dbReference>
<dbReference type="SUPFAM" id="SSF51283">
    <property type="entry name" value="dUTPase-like"/>
    <property type="match status" value="1"/>
</dbReference>
<dbReference type="InterPro" id="IPR051592">
    <property type="entry name" value="HERV-K_Pro_peptidase_A2"/>
</dbReference>
<feature type="compositionally biased region" description="Basic and acidic residues" evidence="4">
    <location>
        <begin position="10"/>
        <end position="21"/>
    </location>
</feature>
<dbReference type="InterPro" id="IPR034170">
    <property type="entry name" value="Retropepsin-like_cat_dom"/>
</dbReference>
<keyword evidence="7" id="KW-1185">Reference proteome</keyword>
<dbReference type="InterPro" id="IPR029054">
    <property type="entry name" value="dUTPase-like"/>
</dbReference>
<dbReference type="CDD" id="cd07557">
    <property type="entry name" value="trimeric_dUTPase"/>
    <property type="match status" value="1"/>
</dbReference>
<dbReference type="SUPFAM" id="SSF50630">
    <property type="entry name" value="Acid proteases"/>
    <property type="match status" value="1"/>
</dbReference>
<gene>
    <name evidence="6" type="primary">Ervk9_1</name>
    <name evidence="6" type="ORF">FALFRO_R13398</name>
</gene>
<feature type="non-terminal residue" evidence="6">
    <location>
        <position position="1"/>
    </location>
</feature>
<keyword evidence="3" id="KW-0378">Hydrolase</keyword>
<name>A0A7K6LWC6_9CORV</name>
<feature type="region of interest" description="Disordered" evidence="4">
    <location>
        <begin position="1"/>
        <end position="34"/>
    </location>
</feature>
<evidence type="ECO:0000256" key="2">
    <source>
        <dbReference type="ARBA" id="ARBA00022750"/>
    </source>
</evidence>
<dbReference type="InterPro" id="IPR001995">
    <property type="entry name" value="Peptidase_A2_cat"/>
</dbReference>
<feature type="non-terminal residue" evidence="6">
    <location>
        <position position="276"/>
    </location>
</feature>
<dbReference type="Pfam" id="PF00692">
    <property type="entry name" value="dUTPase"/>
    <property type="match status" value="1"/>
</dbReference>
<evidence type="ECO:0000256" key="1">
    <source>
        <dbReference type="ARBA" id="ARBA00022670"/>
    </source>
</evidence>
<comment type="caution">
    <text evidence="6">The sequence shown here is derived from an EMBL/GenBank/DDBJ whole genome shotgun (WGS) entry which is preliminary data.</text>
</comment>
<dbReference type="InterPro" id="IPR036157">
    <property type="entry name" value="dUTPase-like_sf"/>
</dbReference>
<sequence length="276" mass="29654">QCLQKKSAAGKRETEREKQQPRSDTSSCSLQRPAIISPDTLRPATAGSLGLDLAAAVDMDITNTEPVKIPTNVIGPIKINGQAVGALLLGRSSTTMKGLFIQPGLIDADFEGRIQIMAYAHLPPLRIIKGQRLAQLVPLPSLIAQTTPLQPCARGDQGFGSTGDNLACLTLDMSKRPQLTVQIEYKNVQITLKGLMDTGADTTVVSSRCWPVEWPTIFADATISGVGGMTIARKSPLLTIYVENRRIKTAVAILELPDTVAMLVGRDILGQLGFRI</sequence>
<proteinExistence type="predicted"/>
<evidence type="ECO:0000256" key="3">
    <source>
        <dbReference type="ARBA" id="ARBA00022801"/>
    </source>
</evidence>
<dbReference type="AlphaFoldDB" id="A0A7K6LWC6"/>
<dbReference type="InterPro" id="IPR033704">
    <property type="entry name" value="dUTPase_trimeric"/>
</dbReference>
<organism evidence="6 7">
    <name type="scientific">Falcunculus frontatus</name>
    <name type="common">Eastern shriketit</name>
    <dbReference type="NCBI Taxonomy" id="254539"/>
    <lineage>
        <taxon>Eukaryota</taxon>
        <taxon>Metazoa</taxon>
        <taxon>Chordata</taxon>
        <taxon>Craniata</taxon>
        <taxon>Vertebrata</taxon>
        <taxon>Euteleostomi</taxon>
        <taxon>Archelosauria</taxon>
        <taxon>Archosauria</taxon>
        <taxon>Dinosauria</taxon>
        <taxon>Saurischia</taxon>
        <taxon>Theropoda</taxon>
        <taxon>Coelurosauria</taxon>
        <taxon>Aves</taxon>
        <taxon>Neognathae</taxon>
        <taxon>Neoaves</taxon>
        <taxon>Telluraves</taxon>
        <taxon>Australaves</taxon>
        <taxon>Passeriformes</taxon>
        <taxon>Corvoidea</taxon>
        <taxon>Pachycephalidae</taxon>
        <taxon>Falcunculus</taxon>
    </lineage>
</organism>
<dbReference type="Gene3D" id="2.70.40.10">
    <property type="match status" value="1"/>
</dbReference>
<dbReference type="PANTHER" id="PTHR19422">
    <property type="entry name" value="GAG RETROVIRAL POLYPROTEIN"/>
    <property type="match status" value="1"/>
</dbReference>
<dbReference type="CDD" id="cd05482">
    <property type="entry name" value="HIV_retropepsin_like"/>
    <property type="match status" value="1"/>
</dbReference>
<keyword evidence="2" id="KW-0064">Aspartyl protease</keyword>
<dbReference type="PROSITE" id="PS50175">
    <property type="entry name" value="ASP_PROT_RETROV"/>
    <property type="match status" value="1"/>
</dbReference>
<evidence type="ECO:0000256" key="4">
    <source>
        <dbReference type="SAM" id="MobiDB-lite"/>
    </source>
</evidence>
<dbReference type="Proteomes" id="UP000534626">
    <property type="component" value="Unassembled WGS sequence"/>
</dbReference>
<dbReference type="Gene3D" id="2.40.70.10">
    <property type="entry name" value="Acid Proteases"/>
    <property type="match status" value="1"/>
</dbReference>
<keyword evidence="1" id="KW-0645">Protease</keyword>
<dbReference type="InterPro" id="IPR021109">
    <property type="entry name" value="Peptidase_aspartic_dom_sf"/>
</dbReference>
<dbReference type="InterPro" id="IPR018061">
    <property type="entry name" value="Retropepsins"/>
</dbReference>
<dbReference type="PANTHER" id="PTHR19422:SF123">
    <property type="entry name" value="RT1 CLASS I, LOCUS CE15"/>
    <property type="match status" value="1"/>
</dbReference>
<evidence type="ECO:0000313" key="6">
    <source>
        <dbReference type="EMBL" id="NWW29167.1"/>
    </source>
</evidence>